<dbReference type="RefSeq" id="WP_190025764.1">
    <property type="nucleotide sequence ID" value="NZ_BMUU01000001.1"/>
</dbReference>
<dbReference type="GeneID" id="96288138"/>
<name>A0ABQ2ZHK1_9ACTN</name>
<comment type="caution">
    <text evidence="2">The sequence shown here is derived from an EMBL/GenBank/DDBJ whole genome shotgun (WGS) entry which is preliminary data.</text>
</comment>
<evidence type="ECO:0000313" key="3">
    <source>
        <dbReference type="Proteomes" id="UP000600946"/>
    </source>
</evidence>
<protein>
    <submittedName>
        <fullName evidence="2">Uncharacterized protein</fullName>
    </submittedName>
</protein>
<reference evidence="3" key="1">
    <citation type="journal article" date="2019" name="Int. J. Syst. Evol. Microbiol.">
        <title>The Global Catalogue of Microorganisms (GCM) 10K type strain sequencing project: providing services to taxonomists for standard genome sequencing and annotation.</title>
        <authorList>
            <consortium name="The Broad Institute Genomics Platform"/>
            <consortium name="The Broad Institute Genome Sequencing Center for Infectious Disease"/>
            <person name="Wu L."/>
            <person name="Ma J."/>
        </authorList>
    </citation>
    <scope>NUCLEOTIDE SEQUENCE [LARGE SCALE GENOMIC DNA]</scope>
    <source>
        <strain evidence="3">JCM 4594</strain>
    </source>
</reference>
<accession>A0ABQ2ZHK1</accession>
<feature type="region of interest" description="Disordered" evidence="1">
    <location>
        <begin position="56"/>
        <end position="79"/>
    </location>
</feature>
<evidence type="ECO:0000256" key="1">
    <source>
        <dbReference type="SAM" id="MobiDB-lite"/>
    </source>
</evidence>
<sequence length="79" mass="8887">MHWPDPALRARIVDIRDNIIARIAEAEREGWLGEVEGLQTTLAGANDKLSQIDRRAPRTVDLPMPTPHNQPPKSDVRGR</sequence>
<dbReference type="Proteomes" id="UP000600946">
    <property type="component" value="Unassembled WGS sequence"/>
</dbReference>
<proteinExistence type="predicted"/>
<gene>
    <name evidence="2" type="ORF">GCM10010326_00770</name>
</gene>
<dbReference type="EMBL" id="BMUU01000001">
    <property type="protein sequence ID" value="GGY13358.1"/>
    <property type="molecule type" value="Genomic_DNA"/>
</dbReference>
<keyword evidence="3" id="KW-1185">Reference proteome</keyword>
<evidence type="ECO:0000313" key="2">
    <source>
        <dbReference type="EMBL" id="GGY13358.1"/>
    </source>
</evidence>
<organism evidence="2 3">
    <name type="scientific">Streptomyces xanthochromogenes</name>
    <dbReference type="NCBI Taxonomy" id="67384"/>
    <lineage>
        <taxon>Bacteria</taxon>
        <taxon>Bacillati</taxon>
        <taxon>Actinomycetota</taxon>
        <taxon>Actinomycetes</taxon>
        <taxon>Kitasatosporales</taxon>
        <taxon>Streptomycetaceae</taxon>
        <taxon>Streptomyces</taxon>
    </lineage>
</organism>